<sequence length="124" mass="14376">MEALLHFQEVTGLEANMHGEIQHLYLAGVQEHTREKLMQITGFSVGEFPMRYLGLPPYPRKWNKQDCSHLVHRIASKITSVQQDISRLQFINSVLFSIHNFWGSVFILPKSAFKGVDKMCREFL</sequence>
<name>A0A2G2Z582_CAPAN</name>
<comment type="caution">
    <text evidence="1">The sequence shown here is derived from an EMBL/GenBank/DDBJ whole genome shotgun (WGS) entry which is preliminary data.</text>
</comment>
<organism evidence="1 2">
    <name type="scientific">Capsicum annuum</name>
    <name type="common">Capsicum pepper</name>
    <dbReference type="NCBI Taxonomy" id="4072"/>
    <lineage>
        <taxon>Eukaryota</taxon>
        <taxon>Viridiplantae</taxon>
        <taxon>Streptophyta</taxon>
        <taxon>Embryophyta</taxon>
        <taxon>Tracheophyta</taxon>
        <taxon>Spermatophyta</taxon>
        <taxon>Magnoliopsida</taxon>
        <taxon>eudicotyledons</taxon>
        <taxon>Gunneridae</taxon>
        <taxon>Pentapetalae</taxon>
        <taxon>asterids</taxon>
        <taxon>lamiids</taxon>
        <taxon>Solanales</taxon>
        <taxon>Solanaceae</taxon>
        <taxon>Solanoideae</taxon>
        <taxon>Capsiceae</taxon>
        <taxon>Capsicum</taxon>
    </lineage>
</organism>
<dbReference type="OMA" id="GLEANMH"/>
<dbReference type="EMBL" id="AYRZ02000007">
    <property type="protein sequence ID" value="PHT77061.1"/>
    <property type="molecule type" value="Genomic_DNA"/>
</dbReference>
<evidence type="ECO:0000313" key="1">
    <source>
        <dbReference type="EMBL" id="PHT77061.1"/>
    </source>
</evidence>
<protein>
    <submittedName>
        <fullName evidence="1">Uncharacterized protein</fullName>
    </submittedName>
</protein>
<reference evidence="1 2" key="1">
    <citation type="journal article" date="2014" name="Nat. Genet.">
        <title>Genome sequence of the hot pepper provides insights into the evolution of pungency in Capsicum species.</title>
        <authorList>
            <person name="Kim S."/>
            <person name="Park M."/>
            <person name="Yeom S.I."/>
            <person name="Kim Y.M."/>
            <person name="Lee J.M."/>
            <person name="Lee H.A."/>
            <person name="Seo E."/>
            <person name="Choi J."/>
            <person name="Cheong K."/>
            <person name="Kim K.T."/>
            <person name="Jung K."/>
            <person name="Lee G.W."/>
            <person name="Oh S.K."/>
            <person name="Bae C."/>
            <person name="Kim S.B."/>
            <person name="Lee H.Y."/>
            <person name="Kim S.Y."/>
            <person name="Kim M.S."/>
            <person name="Kang B.C."/>
            <person name="Jo Y.D."/>
            <person name="Yang H.B."/>
            <person name="Jeong H.J."/>
            <person name="Kang W.H."/>
            <person name="Kwon J.K."/>
            <person name="Shin C."/>
            <person name="Lim J.Y."/>
            <person name="Park J.H."/>
            <person name="Huh J.H."/>
            <person name="Kim J.S."/>
            <person name="Kim B.D."/>
            <person name="Cohen O."/>
            <person name="Paran I."/>
            <person name="Suh M.C."/>
            <person name="Lee S.B."/>
            <person name="Kim Y.K."/>
            <person name="Shin Y."/>
            <person name="Noh S.J."/>
            <person name="Park J."/>
            <person name="Seo Y.S."/>
            <person name="Kwon S.Y."/>
            <person name="Kim H.A."/>
            <person name="Park J.M."/>
            <person name="Kim H.J."/>
            <person name="Choi S.B."/>
            <person name="Bosland P.W."/>
            <person name="Reeves G."/>
            <person name="Jo S.H."/>
            <person name="Lee B.W."/>
            <person name="Cho H.T."/>
            <person name="Choi H.S."/>
            <person name="Lee M.S."/>
            <person name="Yu Y."/>
            <person name="Do Choi Y."/>
            <person name="Park B.S."/>
            <person name="van Deynze A."/>
            <person name="Ashrafi H."/>
            <person name="Hill T."/>
            <person name="Kim W.T."/>
            <person name="Pai H.S."/>
            <person name="Ahn H.K."/>
            <person name="Yeam I."/>
            <person name="Giovannoni J.J."/>
            <person name="Rose J.K."/>
            <person name="Sorensen I."/>
            <person name="Lee S.J."/>
            <person name="Kim R.W."/>
            <person name="Choi I.Y."/>
            <person name="Choi B.S."/>
            <person name="Lim J.S."/>
            <person name="Lee Y.H."/>
            <person name="Choi D."/>
        </authorList>
    </citation>
    <scope>NUCLEOTIDE SEQUENCE [LARGE SCALE GENOMIC DNA]</scope>
    <source>
        <strain evidence="2">cv. CM334</strain>
    </source>
</reference>
<accession>A0A2G2Z582</accession>
<dbReference type="Gramene" id="PHT77061">
    <property type="protein sequence ID" value="PHT77061"/>
    <property type="gene ID" value="T459_20583"/>
</dbReference>
<gene>
    <name evidence="1" type="ORF">T459_20583</name>
</gene>
<dbReference type="AlphaFoldDB" id="A0A2G2Z582"/>
<reference evidence="1 2" key="2">
    <citation type="journal article" date="2017" name="Genome Biol.">
        <title>New reference genome sequences of hot pepper reveal the massive evolution of plant disease-resistance genes by retroduplication.</title>
        <authorList>
            <person name="Kim S."/>
            <person name="Park J."/>
            <person name="Yeom S.I."/>
            <person name="Kim Y.M."/>
            <person name="Seo E."/>
            <person name="Kim K.T."/>
            <person name="Kim M.S."/>
            <person name="Lee J.M."/>
            <person name="Cheong K."/>
            <person name="Shin H.S."/>
            <person name="Kim S.B."/>
            <person name="Han K."/>
            <person name="Lee J."/>
            <person name="Park M."/>
            <person name="Lee H.A."/>
            <person name="Lee H.Y."/>
            <person name="Lee Y."/>
            <person name="Oh S."/>
            <person name="Lee J.H."/>
            <person name="Choi E."/>
            <person name="Choi E."/>
            <person name="Lee S.E."/>
            <person name="Jeon J."/>
            <person name="Kim H."/>
            <person name="Choi G."/>
            <person name="Song H."/>
            <person name="Lee J."/>
            <person name="Lee S.C."/>
            <person name="Kwon J.K."/>
            <person name="Lee H.Y."/>
            <person name="Koo N."/>
            <person name="Hong Y."/>
            <person name="Kim R.W."/>
            <person name="Kang W.H."/>
            <person name="Huh J.H."/>
            <person name="Kang B.C."/>
            <person name="Yang T.J."/>
            <person name="Lee Y.H."/>
            <person name="Bennetzen J.L."/>
            <person name="Choi D."/>
        </authorList>
    </citation>
    <scope>NUCLEOTIDE SEQUENCE [LARGE SCALE GENOMIC DNA]</scope>
    <source>
        <strain evidence="2">cv. CM334</strain>
    </source>
</reference>
<dbReference type="PANTHER" id="PTHR33116:SF66">
    <property type="entry name" value="REVERSE TRANSCRIPTASE ZINC-BINDING DOMAIN-CONTAINING PROTEIN"/>
    <property type="match status" value="1"/>
</dbReference>
<dbReference type="Proteomes" id="UP000222542">
    <property type="component" value="Unassembled WGS sequence"/>
</dbReference>
<keyword evidence="2" id="KW-1185">Reference proteome</keyword>
<proteinExistence type="predicted"/>
<dbReference type="PANTHER" id="PTHR33116">
    <property type="entry name" value="REVERSE TRANSCRIPTASE ZINC-BINDING DOMAIN-CONTAINING PROTEIN-RELATED-RELATED"/>
    <property type="match status" value="1"/>
</dbReference>
<dbReference type="STRING" id="4072.A0A2G2Z582"/>
<evidence type="ECO:0000313" key="2">
    <source>
        <dbReference type="Proteomes" id="UP000222542"/>
    </source>
</evidence>